<reference evidence="2 3" key="1">
    <citation type="submission" date="2015-01" db="EMBL/GenBank/DDBJ databases">
        <title>Evolution of Trichinella species and genotypes.</title>
        <authorList>
            <person name="Korhonen P.K."/>
            <person name="Edoardo P."/>
            <person name="Giuseppe L.R."/>
            <person name="Gasser R.B."/>
        </authorList>
    </citation>
    <scope>NUCLEOTIDE SEQUENCE [LARGE SCALE GENOMIC DNA]</scope>
    <source>
        <strain evidence="2">ISS2496</strain>
    </source>
</reference>
<dbReference type="EMBL" id="JYDQ01000042">
    <property type="protein sequence ID" value="KRY18854.1"/>
    <property type="molecule type" value="Genomic_DNA"/>
</dbReference>
<dbReference type="AlphaFoldDB" id="A0A0V1A1S4"/>
<feature type="signal peptide" evidence="1">
    <location>
        <begin position="1"/>
        <end position="27"/>
    </location>
</feature>
<name>A0A0V1A1S4_9BILA</name>
<feature type="chain" id="PRO_5006874144" evidence="1">
    <location>
        <begin position="28"/>
        <end position="101"/>
    </location>
</feature>
<accession>A0A0V1A1S4</accession>
<protein>
    <submittedName>
        <fullName evidence="2">Uncharacterized protein</fullName>
    </submittedName>
</protein>
<keyword evidence="3" id="KW-1185">Reference proteome</keyword>
<gene>
    <name evidence="2" type="ORF">T12_8383</name>
</gene>
<evidence type="ECO:0000313" key="3">
    <source>
        <dbReference type="Proteomes" id="UP000054783"/>
    </source>
</evidence>
<evidence type="ECO:0000256" key="1">
    <source>
        <dbReference type="SAM" id="SignalP"/>
    </source>
</evidence>
<sequence>MDPIQMMALVISVRLHTLLSCISETNAYHCISLQGKCNEETYSILRAYNYKYNLQMLTSIFVQCSNDFGVIFLSCVTFTIKNVFIDKKNMESKVQSKSSTK</sequence>
<comment type="caution">
    <text evidence="2">The sequence shown here is derived from an EMBL/GenBank/DDBJ whole genome shotgun (WGS) entry which is preliminary data.</text>
</comment>
<keyword evidence="1" id="KW-0732">Signal</keyword>
<evidence type="ECO:0000313" key="2">
    <source>
        <dbReference type="EMBL" id="KRY18854.1"/>
    </source>
</evidence>
<dbReference type="Proteomes" id="UP000054783">
    <property type="component" value="Unassembled WGS sequence"/>
</dbReference>
<proteinExistence type="predicted"/>
<organism evidence="2 3">
    <name type="scientific">Trichinella patagoniensis</name>
    <dbReference type="NCBI Taxonomy" id="990121"/>
    <lineage>
        <taxon>Eukaryota</taxon>
        <taxon>Metazoa</taxon>
        <taxon>Ecdysozoa</taxon>
        <taxon>Nematoda</taxon>
        <taxon>Enoplea</taxon>
        <taxon>Dorylaimia</taxon>
        <taxon>Trichinellida</taxon>
        <taxon>Trichinellidae</taxon>
        <taxon>Trichinella</taxon>
    </lineage>
</organism>